<proteinExistence type="predicted"/>
<dbReference type="InterPro" id="IPR006680">
    <property type="entry name" value="Amidohydro-rel"/>
</dbReference>
<dbReference type="Gene3D" id="3.20.20.140">
    <property type="entry name" value="Metal-dependent hydrolases"/>
    <property type="match status" value="1"/>
</dbReference>
<name>A0A0F9AT34_9ZZZZ</name>
<dbReference type="PANTHER" id="PTHR43668:SF2">
    <property type="entry name" value="ALLANTOINASE"/>
    <property type="match status" value="1"/>
</dbReference>
<feature type="non-terminal residue" evidence="2">
    <location>
        <position position="1"/>
    </location>
</feature>
<organism evidence="2">
    <name type="scientific">marine sediment metagenome</name>
    <dbReference type="NCBI Taxonomy" id="412755"/>
    <lineage>
        <taxon>unclassified sequences</taxon>
        <taxon>metagenomes</taxon>
        <taxon>ecological metagenomes</taxon>
    </lineage>
</organism>
<gene>
    <name evidence="2" type="ORF">LCGC14_2532820</name>
</gene>
<comment type="caution">
    <text evidence="2">The sequence shown here is derived from an EMBL/GenBank/DDBJ whole genome shotgun (WGS) entry which is preliminary data.</text>
</comment>
<dbReference type="EMBL" id="LAZR01041142">
    <property type="protein sequence ID" value="KKL12734.1"/>
    <property type="molecule type" value="Genomic_DNA"/>
</dbReference>
<dbReference type="GO" id="GO:0006145">
    <property type="term" value="P:purine nucleobase catabolic process"/>
    <property type="evidence" value="ECO:0007669"/>
    <property type="project" value="TreeGrafter"/>
</dbReference>
<evidence type="ECO:0000313" key="2">
    <source>
        <dbReference type="EMBL" id="KKL12734.1"/>
    </source>
</evidence>
<dbReference type="InterPro" id="IPR050138">
    <property type="entry name" value="DHOase/Allantoinase_Hydrolase"/>
</dbReference>
<dbReference type="PANTHER" id="PTHR43668">
    <property type="entry name" value="ALLANTOINASE"/>
    <property type="match status" value="1"/>
</dbReference>
<dbReference type="AlphaFoldDB" id="A0A0F9AT34"/>
<dbReference type="InterPro" id="IPR011059">
    <property type="entry name" value="Metal-dep_hydrolase_composite"/>
</dbReference>
<sequence>KLGLLGLITKLTRGPARILGLNAGTFEIGSQADATIIDPNAKVKIEPSYFLSKSHNSAFLGEEFFGQASYVILRGKIVLKERELVK</sequence>
<protein>
    <recommendedName>
        <fullName evidence="1">Amidohydrolase-related domain-containing protein</fullName>
    </recommendedName>
</protein>
<dbReference type="GO" id="GO:0005737">
    <property type="term" value="C:cytoplasm"/>
    <property type="evidence" value="ECO:0007669"/>
    <property type="project" value="TreeGrafter"/>
</dbReference>
<dbReference type="SUPFAM" id="SSF51338">
    <property type="entry name" value="Composite domain of metallo-dependent hydrolases"/>
    <property type="match status" value="1"/>
</dbReference>
<reference evidence="2" key="1">
    <citation type="journal article" date="2015" name="Nature">
        <title>Complex archaea that bridge the gap between prokaryotes and eukaryotes.</title>
        <authorList>
            <person name="Spang A."/>
            <person name="Saw J.H."/>
            <person name="Jorgensen S.L."/>
            <person name="Zaremba-Niedzwiedzka K."/>
            <person name="Martijn J."/>
            <person name="Lind A.E."/>
            <person name="van Eijk R."/>
            <person name="Schleper C."/>
            <person name="Guy L."/>
            <person name="Ettema T.J."/>
        </authorList>
    </citation>
    <scope>NUCLEOTIDE SEQUENCE</scope>
</reference>
<evidence type="ECO:0000259" key="1">
    <source>
        <dbReference type="Pfam" id="PF01979"/>
    </source>
</evidence>
<feature type="domain" description="Amidohydrolase-related" evidence="1">
    <location>
        <begin position="7"/>
        <end position="78"/>
    </location>
</feature>
<accession>A0A0F9AT34</accession>
<dbReference type="Pfam" id="PF01979">
    <property type="entry name" value="Amidohydro_1"/>
    <property type="match status" value="1"/>
</dbReference>
<dbReference type="GO" id="GO:0004038">
    <property type="term" value="F:allantoinase activity"/>
    <property type="evidence" value="ECO:0007669"/>
    <property type="project" value="TreeGrafter"/>
</dbReference>